<protein>
    <submittedName>
        <fullName evidence="1">Uncharacterized protein</fullName>
    </submittedName>
</protein>
<name>A0A5B7FP84_PORTR</name>
<proteinExistence type="predicted"/>
<dbReference type="EMBL" id="VSRR010008937">
    <property type="protein sequence ID" value="MPC49540.1"/>
    <property type="molecule type" value="Genomic_DNA"/>
</dbReference>
<accession>A0A5B7FP84</accession>
<dbReference type="Proteomes" id="UP000324222">
    <property type="component" value="Unassembled WGS sequence"/>
</dbReference>
<sequence>MSGAVDSSGQYSLVQNGYCRTVNYTGGAQLEGGPKDITREALHALVSPRRVQTFKRQVFSVG</sequence>
<organism evidence="1 2">
    <name type="scientific">Portunus trituberculatus</name>
    <name type="common">Swimming crab</name>
    <name type="synonym">Neptunus trituberculatus</name>
    <dbReference type="NCBI Taxonomy" id="210409"/>
    <lineage>
        <taxon>Eukaryota</taxon>
        <taxon>Metazoa</taxon>
        <taxon>Ecdysozoa</taxon>
        <taxon>Arthropoda</taxon>
        <taxon>Crustacea</taxon>
        <taxon>Multicrustacea</taxon>
        <taxon>Malacostraca</taxon>
        <taxon>Eumalacostraca</taxon>
        <taxon>Eucarida</taxon>
        <taxon>Decapoda</taxon>
        <taxon>Pleocyemata</taxon>
        <taxon>Brachyura</taxon>
        <taxon>Eubrachyura</taxon>
        <taxon>Portunoidea</taxon>
        <taxon>Portunidae</taxon>
        <taxon>Portuninae</taxon>
        <taxon>Portunus</taxon>
    </lineage>
</organism>
<keyword evidence="2" id="KW-1185">Reference proteome</keyword>
<evidence type="ECO:0000313" key="1">
    <source>
        <dbReference type="EMBL" id="MPC49540.1"/>
    </source>
</evidence>
<reference evidence="1 2" key="1">
    <citation type="submission" date="2019-05" db="EMBL/GenBank/DDBJ databases">
        <title>Another draft genome of Portunus trituberculatus and its Hox gene families provides insights of decapod evolution.</title>
        <authorList>
            <person name="Jeong J.-H."/>
            <person name="Song I."/>
            <person name="Kim S."/>
            <person name="Choi T."/>
            <person name="Kim D."/>
            <person name="Ryu S."/>
            <person name="Kim W."/>
        </authorList>
    </citation>
    <scope>NUCLEOTIDE SEQUENCE [LARGE SCALE GENOMIC DNA]</scope>
    <source>
        <tissue evidence="1">Muscle</tissue>
    </source>
</reference>
<comment type="caution">
    <text evidence="1">The sequence shown here is derived from an EMBL/GenBank/DDBJ whole genome shotgun (WGS) entry which is preliminary data.</text>
</comment>
<evidence type="ECO:0000313" key="2">
    <source>
        <dbReference type="Proteomes" id="UP000324222"/>
    </source>
</evidence>
<gene>
    <name evidence="1" type="ORF">E2C01_043344</name>
</gene>
<dbReference type="AlphaFoldDB" id="A0A5B7FP84"/>